<organism evidence="3 4">
    <name type="scientific">Aspergillus calidoustus</name>
    <dbReference type="NCBI Taxonomy" id="454130"/>
    <lineage>
        <taxon>Eukaryota</taxon>
        <taxon>Fungi</taxon>
        <taxon>Dikarya</taxon>
        <taxon>Ascomycota</taxon>
        <taxon>Pezizomycotina</taxon>
        <taxon>Eurotiomycetes</taxon>
        <taxon>Eurotiomycetidae</taxon>
        <taxon>Eurotiales</taxon>
        <taxon>Aspergillaceae</taxon>
        <taxon>Aspergillus</taxon>
        <taxon>Aspergillus subgen. Nidulantes</taxon>
    </lineage>
</organism>
<keyword evidence="4" id="KW-1185">Reference proteome</keyword>
<name>A0A0U5CNB1_ASPCI</name>
<evidence type="ECO:0008006" key="5">
    <source>
        <dbReference type="Google" id="ProtNLM"/>
    </source>
</evidence>
<dbReference type="Gene3D" id="3.40.50.1820">
    <property type="entry name" value="alpha/beta hydrolase"/>
    <property type="match status" value="1"/>
</dbReference>
<gene>
    <name evidence="3" type="ORF">ASPCAL02762</name>
</gene>
<evidence type="ECO:0000313" key="3">
    <source>
        <dbReference type="EMBL" id="CEN60321.1"/>
    </source>
</evidence>
<dbReference type="InterPro" id="IPR029058">
    <property type="entry name" value="AB_hydrolase_fold"/>
</dbReference>
<dbReference type="OrthoDB" id="202545at2759"/>
<dbReference type="Proteomes" id="UP000054771">
    <property type="component" value="Unassembled WGS sequence"/>
</dbReference>
<protein>
    <recommendedName>
        <fullName evidence="5">DUF676 domain-containing protein</fullName>
    </recommendedName>
</protein>
<dbReference type="OMA" id="HMLNQHY"/>
<keyword evidence="2" id="KW-0812">Transmembrane</keyword>
<dbReference type="AlphaFoldDB" id="A0A0U5CNB1"/>
<evidence type="ECO:0000256" key="2">
    <source>
        <dbReference type="SAM" id="Phobius"/>
    </source>
</evidence>
<accession>A0A0U5CNB1</accession>
<dbReference type="PANTHER" id="PTHR42044:SF2">
    <property type="entry name" value="DUF676 DOMAIN-CONTAINING PROTEIN"/>
    <property type="match status" value="1"/>
</dbReference>
<keyword evidence="2" id="KW-0472">Membrane</keyword>
<keyword evidence="2" id="KW-1133">Transmembrane helix</keyword>
<dbReference type="PANTHER" id="PTHR42044">
    <property type="entry name" value="DUF676 DOMAIN-CONTAINING PROTEIN-RELATED"/>
    <property type="match status" value="1"/>
</dbReference>
<feature type="transmembrane region" description="Helical" evidence="2">
    <location>
        <begin position="105"/>
        <end position="122"/>
    </location>
</feature>
<sequence>MASYNPNIPVRGNPFLDIPSDMDSNPFHWVWEDLCSVPRLANLIPRIILPLGPFLSGKLDELYPSPPNLRALALQVFLFISQILLLFSLPVGLLALWALPFVAHAAFYAAFAVITSIVVRLLNGPPSRRSLIGVPKTRPPVNDESELWFFINGIATGDHWHQSNLDALAENFGREIVGIHNPTKGIILDLVECLIQRDLDYKTVAIRQGRAHLRAALAAPATKKVVLIAHSQGGIIAASIIDWLFGELSYAQMQKLEVYTFGNAARQFRNPPMFEDPRIHGGRDLDHGERTGTKETPQPRRQDHGERVLRYIEHYANTKDFVANIGVLQFTTPVAAYSSESLFSGSLFVRQGSGHLFNMHYLDPMFGEGSAFMKSIVEAPEEGGLENITLKPVGELSRLYQYRNGESPEESGGVGAEHAKGLGYDGL</sequence>
<reference evidence="4" key="1">
    <citation type="journal article" date="2016" name="Genome Announc.">
        <title>Draft genome sequences of fungus Aspergillus calidoustus.</title>
        <authorList>
            <person name="Horn F."/>
            <person name="Linde J."/>
            <person name="Mattern D.J."/>
            <person name="Walther G."/>
            <person name="Guthke R."/>
            <person name="Scherlach K."/>
            <person name="Martin K."/>
            <person name="Brakhage A.A."/>
            <person name="Petzke L."/>
            <person name="Valiante V."/>
        </authorList>
    </citation>
    <scope>NUCLEOTIDE SEQUENCE [LARGE SCALE GENOMIC DNA]</scope>
    <source>
        <strain evidence="4">SF006504</strain>
    </source>
</reference>
<feature type="compositionally biased region" description="Basic and acidic residues" evidence="1">
    <location>
        <begin position="275"/>
        <end position="305"/>
    </location>
</feature>
<feature type="region of interest" description="Disordered" evidence="1">
    <location>
        <begin position="272"/>
        <end position="305"/>
    </location>
</feature>
<proteinExistence type="predicted"/>
<dbReference type="SUPFAM" id="SSF53474">
    <property type="entry name" value="alpha/beta-Hydrolases"/>
    <property type="match status" value="1"/>
</dbReference>
<dbReference type="EMBL" id="CDMC01000002">
    <property type="protein sequence ID" value="CEN60321.1"/>
    <property type="molecule type" value="Genomic_DNA"/>
</dbReference>
<feature type="region of interest" description="Disordered" evidence="1">
    <location>
        <begin position="404"/>
        <end position="427"/>
    </location>
</feature>
<dbReference type="STRING" id="454130.A0A0U5CNB1"/>
<evidence type="ECO:0000313" key="4">
    <source>
        <dbReference type="Proteomes" id="UP000054771"/>
    </source>
</evidence>
<feature type="transmembrane region" description="Helical" evidence="2">
    <location>
        <begin position="76"/>
        <end position="99"/>
    </location>
</feature>
<evidence type="ECO:0000256" key="1">
    <source>
        <dbReference type="SAM" id="MobiDB-lite"/>
    </source>
</evidence>